<feature type="region of interest" description="Disordered" evidence="23">
    <location>
        <begin position="873"/>
        <end position="902"/>
    </location>
</feature>
<proteinExistence type="inferred from homology"/>
<dbReference type="PROSITE" id="PS50042">
    <property type="entry name" value="CNMP_BINDING_3"/>
    <property type="match status" value="1"/>
</dbReference>
<comment type="subcellular location">
    <subcellularLocation>
        <location evidence="1">Cell membrane</location>
        <topology evidence="1">Multi-pass membrane protein</topology>
    </subcellularLocation>
</comment>
<evidence type="ECO:0000256" key="23">
    <source>
        <dbReference type="SAM" id="MobiDB-lite"/>
    </source>
</evidence>
<dbReference type="InterPro" id="IPR005821">
    <property type="entry name" value="Ion_trans_dom"/>
</dbReference>
<evidence type="ECO:0000256" key="22">
    <source>
        <dbReference type="ARBA" id="ARBA00036239"/>
    </source>
</evidence>
<feature type="transmembrane region" description="Helical" evidence="24">
    <location>
        <begin position="266"/>
        <end position="290"/>
    </location>
</feature>
<protein>
    <submittedName>
        <fullName evidence="27">Potassium/sodium hyperpolarization-activated cyclic nucleotide-gated channel 4</fullName>
    </submittedName>
</protein>
<evidence type="ECO:0000256" key="5">
    <source>
        <dbReference type="ARBA" id="ARBA00022475"/>
    </source>
</evidence>
<evidence type="ECO:0000256" key="8">
    <source>
        <dbReference type="ARBA" id="ARBA00022692"/>
    </source>
</evidence>
<dbReference type="GeneID" id="106979404"/>
<feature type="compositionally biased region" description="Basic and acidic residues" evidence="23">
    <location>
        <begin position="124"/>
        <end position="136"/>
    </location>
</feature>
<evidence type="ECO:0000256" key="17">
    <source>
        <dbReference type="ARBA" id="ARBA00023149"/>
    </source>
</evidence>
<evidence type="ECO:0000256" key="9">
    <source>
        <dbReference type="ARBA" id="ARBA00022741"/>
    </source>
</evidence>
<feature type="compositionally biased region" description="Low complexity" evidence="23">
    <location>
        <begin position="971"/>
        <end position="991"/>
    </location>
</feature>
<keyword evidence="20" id="KW-0407">Ion channel</keyword>
<keyword evidence="9" id="KW-0547">Nucleotide-binding</keyword>
<reference evidence="27" key="1">
    <citation type="submission" date="2025-08" db="UniProtKB">
        <authorList>
            <consortium name="RefSeq"/>
        </authorList>
    </citation>
    <scope>IDENTIFICATION</scope>
    <source>
        <tissue evidence="27">Blood</tissue>
    </source>
</reference>
<evidence type="ECO:0000313" key="27">
    <source>
        <dbReference type="RefSeq" id="XP_026923535.2"/>
    </source>
</evidence>
<dbReference type="PANTHER" id="PTHR45689">
    <property type="entry name" value="I[[H]] CHANNEL, ISOFORM E"/>
    <property type="match status" value="1"/>
</dbReference>
<evidence type="ECO:0000256" key="15">
    <source>
        <dbReference type="ARBA" id="ARBA00023065"/>
    </source>
</evidence>
<keyword evidence="15" id="KW-0406">Ion transport</keyword>
<feature type="region of interest" description="Disordered" evidence="23">
    <location>
        <begin position="24"/>
        <end position="185"/>
    </location>
</feature>
<dbReference type="PRINTS" id="PR01463">
    <property type="entry name" value="EAGCHANLFMLY"/>
</dbReference>
<feature type="compositionally biased region" description="Low complexity" evidence="23">
    <location>
        <begin position="873"/>
        <end position="883"/>
    </location>
</feature>
<dbReference type="InterPro" id="IPR003938">
    <property type="entry name" value="K_chnl_volt-dep_EAG/ELK/ERG"/>
</dbReference>
<keyword evidence="26" id="KW-1185">Reference proteome</keyword>
<dbReference type="InterPro" id="IPR013621">
    <property type="entry name" value="Ion_trans_N"/>
</dbReference>
<dbReference type="CDD" id="cd00038">
    <property type="entry name" value="CAP_ED"/>
    <property type="match status" value="1"/>
</dbReference>
<dbReference type="RefSeq" id="XP_026923535.2">
    <property type="nucleotide sequence ID" value="XM_027067734.2"/>
</dbReference>
<feature type="compositionally biased region" description="Gly residues" evidence="23">
    <location>
        <begin position="1129"/>
        <end position="1139"/>
    </location>
</feature>
<feature type="region of interest" description="Disordered" evidence="23">
    <location>
        <begin position="839"/>
        <end position="859"/>
    </location>
</feature>
<dbReference type="SMART" id="SM00100">
    <property type="entry name" value="cNMP"/>
    <property type="match status" value="1"/>
</dbReference>
<keyword evidence="17" id="KW-0114">cAMP</keyword>
<dbReference type="GO" id="GO:0030552">
    <property type="term" value="F:cAMP binding"/>
    <property type="evidence" value="ECO:0007669"/>
    <property type="project" value="UniProtKB-KW"/>
</dbReference>
<feature type="compositionally biased region" description="Low complexity" evidence="23">
    <location>
        <begin position="1050"/>
        <end position="1061"/>
    </location>
</feature>
<dbReference type="GO" id="GO:0030424">
    <property type="term" value="C:axon"/>
    <property type="evidence" value="ECO:0007669"/>
    <property type="project" value="TreeGrafter"/>
</dbReference>
<evidence type="ECO:0000256" key="12">
    <source>
        <dbReference type="ARBA" id="ARBA00022958"/>
    </source>
</evidence>
<dbReference type="GO" id="GO:0098855">
    <property type="term" value="C:HCN channel complex"/>
    <property type="evidence" value="ECO:0007669"/>
    <property type="project" value="TreeGrafter"/>
</dbReference>
<evidence type="ECO:0000256" key="2">
    <source>
        <dbReference type="ARBA" id="ARBA00006305"/>
    </source>
</evidence>
<dbReference type="GO" id="GO:0030425">
    <property type="term" value="C:dendrite"/>
    <property type="evidence" value="ECO:0007669"/>
    <property type="project" value="TreeGrafter"/>
</dbReference>
<feature type="compositionally biased region" description="Acidic residues" evidence="23">
    <location>
        <begin position="26"/>
        <end position="36"/>
    </location>
</feature>
<evidence type="ECO:0000259" key="25">
    <source>
        <dbReference type="PROSITE" id="PS50042"/>
    </source>
</evidence>
<dbReference type="InterPro" id="IPR000595">
    <property type="entry name" value="cNMP-bd_dom"/>
</dbReference>
<evidence type="ECO:0000256" key="13">
    <source>
        <dbReference type="ARBA" id="ARBA00022989"/>
    </source>
</evidence>
<dbReference type="SUPFAM" id="SSF51206">
    <property type="entry name" value="cAMP-binding domain-like"/>
    <property type="match status" value="1"/>
</dbReference>
<evidence type="ECO:0000256" key="21">
    <source>
        <dbReference type="ARBA" id="ARBA00034430"/>
    </source>
</evidence>
<accession>A0A6J2A533</accession>
<evidence type="ECO:0000256" key="3">
    <source>
        <dbReference type="ARBA" id="ARBA00022448"/>
    </source>
</evidence>
<dbReference type="GO" id="GO:0003254">
    <property type="term" value="P:regulation of membrane depolarization"/>
    <property type="evidence" value="ECO:0007669"/>
    <property type="project" value="TreeGrafter"/>
</dbReference>
<dbReference type="GO" id="GO:0005272">
    <property type="term" value="F:sodium channel activity"/>
    <property type="evidence" value="ECO:0007669"/>
    <property type="project" value="UniProtKB-KW"/>
</dbReference>
<dbReference type="KEGG" id="aju:106979404"/>
<dbReference type="InterPro" id="IPR014710">
    <property type="entry name" value="RmlC-like_jellyroll"/>
</dbReference>
<organism evidence="26 27">
    <name type="scientific">Acinonyx jubatus</name>
    <name type="common">Cheetah</name>
    <dbReference type="NCBI Taxonomy" id="32536"/>
    <lineage>
        <taxon>Eukaryota</taxon>
        <taxon>Metazoa</taxon>
        <taxon>Chordata</taxon>
        <taxon>Craniata</taxon>
        <taxon>Vertebrata</taxon>
        <taxon>Euteleostomi</taxon>
        <taxon>Mammalia</taxon>
        <taxon>Eutheria</taxon>
        <taxon>Laurasiatheria</taxon>
        <taxon>Carnivora</taxon>
        <taxon>Feliformia</taxon>
        <taxon>Felidae</taxon>
        <taxon>Felinae</taxon>
        <taxon>Acinonyx</taxon>
    </lineage>
</organism>
<keyword evidence="19" id="KW-1071">Ligand-gated ion channel</keyword>
<dbReference type="InterPro" id="IPR018488">
    <property type="entry name" value="cNMP-bd_CS"/>
</dbReference>
<feature type="compositionally biased region" description="Low complexity" evidence="23">
    <location>
        <begin position="922"/>
        <end position="934"/>
    </location>
</feature>
<dbReference type="Gene3D" id="2.60.120.10">
    <property type="entry name" value="Jelly Rolls"/>
    <property type="match status" value="1"/>
</dbReference>
<keyword evidence="8 24" id="KW-0812">Transmembrane</keyword>
<evidence type="ECO:0000256" key="7">
    <source>
        <dbReference type="ARBA" id="ARBA00022566"/>
    </source>
</evidence>
<dbReference type="AlphaFoldDB" id="A0A6J2A533"/>
<keyword evidence="5" id="KW-1003">Cell membrane</keyword>
<evidence type="ECO:0000256" key="10">
    <source>
        <dbReference type="ARBA" id="ARBA00022826"/>
    </source>
</evidence>
<feature type="transmembrane region" description="Helical" evidence="24">
    <location>
        <begin position="497"/>
        <end position="520"/>
    </location>
</feature>
<keyword evidence="14" id="KW-0915">Sodium</keyword>
<feature type="compositionally biased region" description="Low complexity" evidence="23">
    <location>
        <begin position="175"/>
        <end position="185"/>
    </location>
</feature>
<keyword evidence="4" id="KW-0894">Sodium channel</keyword>
<sequence>MDKLPPSMRKRLYSLPQQVGAKAWIMDEEEDAEEEGAGGRQDPSRRSIRLRPLPSPSPSAAAGGTEPRGAALGAADGEGPARGAGKSSTNGDCRRFRGSLASLGSRGGGGGGGSGAGGGSSHGHLHDSAEERRLIAEGDASPGEDRTPPGLAAEPERPGASAQPAASPPPPQQQPQPASASCEQPSVDTAIKVEGGAAAGDQILPEAEVRLGQAGFMQRQFGAMLQPGVNKFSLRMFGSQKAVEREQERVKSAGFWIIHPYSDFRFYWDLTMLLLMVGNLIIIPVGITFFKDENTTPWIVFNVVSDTFFLIDLVLNFRTGIVVEDNTEIILDPQRIKMKYLKSWFVVDFISSIPVDYIFLIVETRIDSEVYKTARALRIVRFTKILSLLRLLRLSRLIRYIHQWEEIFHMTYDLASAVVRIVNLIGMMLLLCHWDGCLQFLVPMLQDFPDDCWVSINNMVNNSWGKQYSYALFKAMSHMLCIGYGRQAPVGMSDVWLTMLSMIVGATCYAMFIGHATALIQSLDSSRRQYQEKYKQVEQYMSFHKLPPDTRQRIHDYYEHRYQGKMFDEESILGELSEPLREEIINFNCRKLVASMPLFANADPNFVTSMLTKLRFEVFQPGDYIIREGTIGKKMYFIQHGVVSVLTKGNKETKLADGSYFGEICLLTRGRRTASVRADTYCRLYSLSVDNFNEVLEEYPMMRRAFETVALDRLDRIGKKNSILLHKVQHDLNSGVFNYQENEIIQQIVQHDREMAHCAHRVQAAASATPTPTPVIWTPLIQAPLQAAAATTSVAIALTHHPRLPAAIFRPPPGPGLGSLGAGQTPRHLKRLQSLIPSALGSASPASSPSQVDTPSSSSFHIQQLAGFSAPAGLSPLLPSSSSSPPPGLGGSSPAPTPSATAAAAATAAAGFSHFHKALGGSLSSSDSPLLTPLQPGARSPQANQPPPPLPGARGGLGLLEHFLPPPPSSRSPSSSPGQLGQPPGELSPGLAAGPPSTPETPPRQPERLSFVAGASGGASPVAFTPRGGLSPPGHSPGPPRTFPSAPPRASGSHGSLLLPPASSPPAPQVPQRRGTPPLTPGRLTQDLKLISASQPALPQDGAQTLRRASPHSSGESVAAFPLVPRAGGASGGSGGLGPPGRPYGAVPGQHVTLPRKTSSGSLPPPLSLFGARAASSGGPPLTAAPQREPGARSEPVRSKLPSNL</sequence>
<dbReference type="Gene3D" id="1.10.287.70">
    <property type="match status" value="1"/>
</dbReference>
<comment type="similarity">
    <text evidence="2">Belongs to the potassium channel HCN family.</text>
</comment>
<evidence type="ECO:0000313" key="26">
    <source>
        <dbReference type="Proteomes" id="UP001652583"/>
    </source>
</evidence>
<evidence type="ECO:0000256" key="18">
    <source>
        <dbReference type="ARBA" id="ARBA00023201"/>
    </source>
</evidence>
<dbReference type="Pfam" id="PF08412">
    <property type="entry name" value="Ion_trans_N"/>
    <property type="match status" value="1"/>
</dbReference>
<keyword evidence="7" id="KW-0116">cAMP-binding</keyword>
<evidence type="ECO:0000256" key="24">
    <source>
        <dbReference type="SAM" id="Phobius"/>
    </source>
</evidence>
<dbReference type="Pfam" id="PF00520">
    <property type="entry name" value="Ion_trans"/>
    <property type="match status" value="1"/>
</dbReference>
<feature type="compositionally biased region" description="Low complexity" evidence="23">
    <location>
        <begin position="892"/>
        <end position="902"/>
    </location>
</feature>
<dbReference type="Pfam" id="PF00027">
    <property type="entry name" value="cNMP_binding"/>
    <property type="match status" value="1"/>
</dbReference>
<dbReference type="SUPFAM" id="SSF81324">
    <property type="entry name" value="Voltage-gated potassium channels"/>
    <property type="match status" value="1"/>
</dbReference>
<keyword evidence="6" id="KW-0633">Potassium transport</keyword>
<keyword evidence="12" id="KW-0630">Potassium</keyword>
<comment type="catalytic activity">
    <reaction evidence="22">
        <text>Na(+)(in) = Na(+)(out)</text>
        <dbReference type="Rhea" id="RHEA:34963"/>
        <dbReference type="ChEBI" id="CHEBI:29101"/>
    </reaction>
</comment>
<evidence type="ECO:0000256" key="14">
    <source>
        <dbReference type="ARBA" id="ARBA00023053"/>
    </source>
</evidence>
<keyword evidence="11" id="KW-0851">Voltage-gated channel</keyword>
<evidence type="ECO:0000256" key="11">
    <source>
        <dbReference type="ARBA" id="ARBA00022882"/>
    </source>
</evidence>
<dbReference type="Proteomes" id="UP001652583">
    <property type="component" value="Chromosome B3"/>
</dbReference>
<keyword evidence="16 24" id="KW-0472">Membrane</keyword>
<keyword evidence="13 24" id="KW-1133">Transmembrane helix</keyword>
<feature type="compositionally biased region" description="Pro residues" evidence="23">
    <location>
        <begin position="1034"/>
        <end position="1047"/>
    </location>
</feature>
<gene>
    <name evidence="27" type="primary">HCN4</name>
</gene>
<evidence type="ECO:0000256" key="20">
    <source>
        <dbReference type="ARBA" id="ARBA00023303"/>
    </source>
</evidence>
<dbReference type="GO" id="GO:0005249">
    <property type="term" value="F:voltage-gated potassium channel activity"/>
    <property type="evidence" value="ECO:0007669"/>
    <property type="project" value="InterPro"/>
</dbReference>
<feature type="domain" description="Cyclic nucleotide-binding" evidence="25">
    <location>
        <begin position="598"/>
        <end position="713"/>
    </location>
</feature>
<dbReference type="Gene3D" id="1.10.287.630">
    <property type="entry name" value="Helix hairpin bin"/>
    <property type="match status" value="1"/>
</dbReference>
<evidence type="ECO:0000256" key="1">
    <source>
        <dbReference type="ARBA" id="ARBA00004651"/>
    </source>
</evidence>
<name>A0A6J2A533_ACIJB</name>
<feature type="region of interest" description="Disordered" evidence="23">
    <location>
        <begin position="922"/>
        <end position="1205"/>
    </location>
</feature>
<keyword evidence="10" id="KW-0631">Potassium channel</keyword>
<evidence type="ECO:0000256" key="16">
    <source>
        <dbReference type="ARBA" id="ARBA00023136"/>
    </source>
</evidence>
<dbReference type="InterPro" id="IPR018490">
    <property type="entry name" value="cNMP-bd_dom_sf"/>
</dbReference>
<evidence type="ECO:0000256" key="6">
    <source>
        <dbReference type="ARBA" id="ARBA00022538"/>
    </source>
</evidence>
<dbReference type="InterPro" id="IPR051413">
    <property type="entry name" value="K/Na_HCN_channel"/>
</dbReference>
<evidence type="ECO:0000256" key="4">
    <source>
        <dbReference type="ARBA" id="ARBA00022461"/>
    </source>
</evidence>
<dbReference type="PANTHER" id="PTHR45689:SF4">
    <property type="entry name" value="POTASSIUM_SODIUM HYPERPOLARIZATION-ACTIVATED CYCLIC NUCLEOTIDE-GATED CHANNEL 4"/>
    <property type="match status" value="1"/>
</dbReference>
<keyword evidence="3" id="KW-0813">Transport</keyword>
<dbReference type="PROSITE" id="PS00888">
    <property type="entry name" value="CNMP_BINDING_1"/>
    <property type="match status" value="1"/>
</dbReference>
<keyword evidence="18" id="KW-0739">Sodium transport</keyword>
<comment type="catalytic activity">
    <reaction evidence="21">
        <text>K(+)(in) = K(+)(out)</text>
        <dbReference type="Rhea" id="RHEA:29463"/>
        <dbReference type="ChEBI" id="CHEBI:29103"/>
    </reaction>
</comment>
<evidence type="ECO:0000256" key="19">
    <source>
        <dbReference type="ARBA" id="ARBA00023286"/>
    </source>
</evidence>
<feature type="compositionally biased region" description="Gly residues" evidence="23">
    <location>
        <begin position="105"/>
        <end position="121"/>
    </location>
</feature>